<evidence type="ECO:0000256" key="2">
    <source>
        <dbReference type="SAM" id="SignalP"/>
    </source>
</evidence>
<organism evidence="4 5">
    <name type="scientific">Legionella feeleii</name>
    <dbReference type="NCBI Taxonomy" id="453"/>
    <lineage>
        <taxon>Bacteria</taxon>
        <taxon>Pseudomonadati</taxon>
        <taxon>Pseudomonadota</taxon>
        <taxon>Gammaproteobacteria</taxon>
        <taxon>Legionellales</taxon>
        <taxon>Legionellaceae</taxon>
        <taxon>Legionella</taxon>
    </lineage>
</organism>
<feature type="signal peptide" evidence="2">
    <location>
        <begin position="1"/>
        <end position="22"/>
    </location>
</feature>
<proteinExistence type="inferred from homology"/>
<accession>A0A378IUR9</accession>
<dbReference type="RefSeq" id="WP_115175589.1">
    <property type="nucleotide sequence ID" value="NZ_UGNY01000001.1"/>
</dbReference>
<dbReference type="EC" id="3.4.-.-" evidence="4"/>
<evidence type="ECO:0000313" key="4">
    <source>
        <dbReference type="EMBL" id="STX38967.1"/>
    </source>
</evidence>
<dbReference type="PANTHER" id="PTHR22935">
    <property type="entry name" value="PENICILLIN-BINDING PROTEIN"/>
    <property type="match status" value="1"/>
</dbReference>
<evidence type="ECO:0000256" key="1">
    <source>
        <dbReference type="ARBA" id="ARBA00038473"/>
    </source>
</evidence>
<sequence>MIISTRMLSVVCGLFLPFLTEAAIPECQVIEQQNIKTLPLAVMTSYVQTFIFEQSSVPALMIGIISGNERAVISCGETVKNNGQRPRMNTVWPIGSVSKVFTTQMLAKMVNQGVVRLNTPIDSLLNGTGKQIHPITLLDLATHSSGFPRQLPTLPQDNDYQTNYPYDMPQFISWYENYKPTYAPGSHYLYSNVAFGLLGQLLAKEMHTNYGNLLQLLISKPLELVDTTVTLSPEQTKRKVASYWLNGDLIKKDWEFRFEQPSGGIYSTMADLLKFTRYQLSKSPAALQDTILAQASYVYQSQFDNPLDFGKDAMALGWTVDFPAQGLPVQLTKNGWVNGVTSHIQLTPSAEIGVISFTNKPYLNINFDLKKLAGMILAARTKPITETN</sequence>
<dbReference type="Proteomes" id="UP000254033">
    <property type="component" value="Unassembled WGS sequence"/>
</dbReference>
<dbReference type="EMBL" id="UGNY01000001">
    <property type="protein sequence ID" value="STX38967.1"/>
    <property type="molecule type" value="Genomic_DNA"/>
</dbReference>
<comment type="similarity">
    <text evidence="1">Belongs to the beta-lactamase family.</text>
</comment>
<dbReference type="PANTHER" id="PTHR22935:SF95">
    <property type="entry name" value="BETA-LACTAMASE-LIKE 1-RELATED"/>
    <property type="match status" value="1"/>
</dbReference>
<name>A0A378IUR9_9GAMM</name>
<dbReference type="Pfam" id="PF00144">
    <property type="entry name" value="Beta-lactamase"/>
    <property type="match status" value="1"/>
</dbReference>
<evidence type="ECO:0000313" key="5">
    <source>
        <dbReference type="Proteomes" id="UP000254033"/>
    </source>
</evidence>
<keyword evidence="2" id="KW-0732">Signal</keyword>
<feature type="chain" id="PRO_5016928424" evidence="2">
    <location>
        <begin position="23"/>
        <end position="388"/>
    </location>
</feature>
<dbReference type="SUPFAM" id="SSF56601">
    <property type="entry name" value="beta-lactamase/transpeptidase-like"/>
    <property type="match status" value="1"/>
</dbReference>
<feature type="domain" description="Beta-lactamase-related" evidence="3">
    <location>
        <begin position="71"/>
        <end position="363"/>
    </location>
</feature>
<gene>
    <name evidence="4" type="primary">ampH</name>
    <name evidence="4" type="ORF">NCTC11978_02157</name>
</gene>
<reference evidence="4 5" key="1">
    <citation type="submission" date="2018-06" db="EMBL/GenBank/DDBJ databases">
        <authorList>
            <consortium name="Pathogen Informatics"/>
            <person name="Doyle S."/>
        </authorList>
    </citation>
    <scope>NUCLEOTIDE SEQUENCE [LARGE SCALE GENOMIC DNA]</scope>
    <source>
        <strain evidence="4 5">NCTC11978</strain>
    </source>
</reference>
<dbReference type="Gene3D" id="3.40.710.10">
    <property type="entry name" value="DD-peptidase/beta-lactamase superfamily"/>
    <property type="match status" value="1"/>
</dbReference>
<evidence type="ECO:0000259" key="3">
    <source>
        <dbReference type="Pfam" id="PF00144"/>
    </source>
</evidence>
<dbReference type="AlphaFoldDB" id="A0A378IUR9"/>
<dbReference type="GO" id="GO:0016787">
    <property type="term" value="F:hydrolase activity"/>
    <property type="evidence" value="ECO:0007669"/>
    <property type="project" value="UniProtKB-KW"/>
</dbReference>
<protein>
    <submittedName>
        <fullName evidence="4">AMPC cephalosporinase</fullName>
        <ecNumber evidence="4">3.4.-.-</ecNumber>
    </submittedName>
</protein>
<dbReference type="InterPro" id="IPR051478">
    <property type="entry name" value="Beta-lactamase-like_AB/R"/>
</dbReference>
<keyword evidence="4" id="KW-0378">Hydrolase</keyword>
<dbReference type="InterPro" id="IPR001466">
    <property type="entry name" value="Beta-lactam-related"/>
</dbReference>
<dbReference type="InterPro" id="IPR012338">
    <property type="entry name" value="Beta-lactam/transpept-like"/>
</dbReference>